<feature type="compositionally biased region" description="Basic and acidic residues" evidence="1">
    <location>
        <begin position="438"/>
        <end position="462"/>
    </location>
</feature>
<evidence type="ECO:0000313" key="3">
    <source>
        <dbReference type="Proteomes" id="UP001497392"/>
    </source>
</evidence>
<feature type="region of interest" description="Disordered" evidence="1">
    <location>
        <begin position="648"/>
        <end position="669"/>
    </location>
</feature>
<feature type="compositionally biased region" description="Polar residues" evidence="1">
    <location>
        <begin position="534"/>
        <end position="549"/>
    </location>
</feature>
<feature type="compositionally biased region" description="Low complexity" evidence="1">
    <location>
        <begin position="276"/>
        <end position="293"/>
    </location>
</feature>
<feature type="region of interest" description="Disordered" evidence="1">
    <location>
        <begin position="205"/>
        <end position="229"/>
    </location>
</feature>
<organism evidence="2 3">
    <name type="scientific">Coccomyxa viridis</name>
    <dbReference type="NCBI Taxonomy" id="1274662"/>
    <lineage>
        <taxon>Eukaryota</taxon>
        <taxon>Viridiplantae</taxon>
        <taxon>Chlorophyta</taxon>
        <taxon>core chlorophytes</taxon>
        <taxon>Trebouxiophyceae</taxon>
        <taxon>Trebouxiophyceae incertae sedis</taxon>
        <taxon>Coccomyxaceae</taxon>
        <taxon>Coccomyxa</taxon>
    </lineage>
</organism>
<feature type="compositionally biased region" description="Basic and acidic residues" evidence="1">
    <location>
        <begin position="498"/>
        <end position="508"/>
    </location>
</feature>
<feature type="compositionally biased region" description="Polar residues" evidence="1">
    <location>
        <begin position="207"/>
        <end position="222"/>
    </location>
</feature>
<feature type="compositionally biased region" description="Basic and acidic residues" evidence="1">
    <location>
        <begin position="475"/>
        <end position="485"/>
    </location>
</feature>
<protein>
    <submittedName>
        <fullName evidence="2">G5752 protein</fullName>
    </submittedName>
</protein>
<dbReference type="EMBL" id="CAXHTA020000008">
    <property type="protein sequence ID" value="CAL5223266.1"/>
    <property type="molecule type" value="Genomic_DNA"/>
</dbReference>
<reference evidence="2 3" key="1">
    <citation type="submission" date="2024-06" db="EMBL/GenBank/DDBJ databases">
        <authorList>
            <person name="Kraege A."/>
            <person name="Thomma B."/>
        </authorList>
    </citation>
    <scope>NUCLEOTIDE SEQUENCE [LARGE SCALE GENOMIC DNA]</scope>
</reference>
<feature type="compositionally biased region" description="Basic and acidic residues" evidence="1">
    <location>
        <begin position="399"/>
        <end position="424"/>
    </location>
</feature>
<evidence type="ECO:0000256" key="1">
    <source>
        <dbReference type="SAM" id="MobiDB-lite"/>
    </source>
</evidence>
<evidence type="ECO:0000313" key="2">
    <source>
        <dbReference type="EMBL" id="CAL5223266.1"/>
    </source>
</evidence>
<feature type="region of interest" description="Disordered" evidence="1">
    <location>
        <begin position="271"/>
        <end position="295"/>
    </location>
</feature>
<name>A0ABP1FW65_9CHLO</name>
<feature type="compositionally biased region" description="Gly residues" evidence="1">
    <location>
        <begin position="568"/>
        <end position="583"/>
    </location>
</feature>
<keyword evidence="3" id="KW-1185">Reference proteome</keyword>
<accession>A0ABP1FW65</accession>
<sequence>MPKDGYSIPSEAVIVCRFPLKPQSGNARNTPYGGVPFEAEQVELPEERKEPEVAEALVRRPEAVLSTLDSLKREDFAIGVMAVALGVGVAQVTAQVAQRGSAAVRGLGAGLNRSQEEGSERARLWLMAVEEDMRKQAAVSQETLKEWPDMVQASLARMTEKETAALHQLRSNMSEWAADMPENMPGVSSAVQSLWHSASDAAKRIQAQVQSTSRSSIPQVTQAAPAPALEKPEGLQITHAMPAPVLDRPKASKVTQAAPALPSKALTAAPERDTPKLLQQPQQAAQPVASLPARTSATADISVTSRGVQAALPPPEAPAAAALLPAPKGRVPKKAGRSDTQVYAAEAQAVKLKPEPVEPATAKLEDGSPKLKPEPLQPIAAKHGEKSATLQSEPVEAATPKHDNMSSKLKPELAEPVAAKRQEKSATYQPEPVAAATPKHDNISSKLKQDPVKPVAAKHEDESATLQPEPVEAATAKHSDVEAKLSPEPVEAPAANHGKKETAKQAEEVWNERIKGAYAAVAASTPYRPAAKKPSSNVLSWHRGGNTTLLKPDFQVPKKGAEEPSSGSGSGSGSAGGSGGSSSGGDDSSEPDQPEQNPREWLWARVLLAASAAAAAAEQALQWPRRRARLLALLAAAGFLAFKALESQKPGGGRRRRRKVSRNPMGLFGLGGRRSGAAGIAGGELMDFSDDESF</sequence>
<comment type="caution">
    <text evidence="2">The sequence shown here is derived from an EMBL/GenBank/DDBJ whole genome shotgun (WGS) entry which is preliminary data.</text>
</comment>
<gene>
    <name evidence="2" type="primary">g5752</name>
    <name evidence="2" type="ORF">VP750_LOCUS4925</name>
</gene>
<proteinExistence type="predicted"/>
<feature type="compositionally biased region" description="Basic and acidic residues" evidence="1">
    <location>
        <begin position="363"/>
        <end position="373"/>
    </location>
</feature>
<feature type="region of interest" description="Disordered" evidence="1">
    <location>
        <begin position="527"/>
        <end position="600"/>
    </location>
</feature>
<feature type="compositionally biased region" description="Basic residues" evidence="1">
    <location>
        <begin position="652"/>
        <end position="661"/>
    </location>
</feature>
<feature type="region of interest" description="Disordered" evidence="1">
    <location>
        <begin position="354"/>
        <end position="508"/>
    </location>
</feature>
<dbReference type="Proteomes" id="UP001497392">
    <property type="component" value="Unassembled WGS sequence"/>
</dbReference>